<dbReference type="AlphaFoldDB" id="A0A061QW17"/>
<organism evidence="1">
    <name type="scientific">Tetraselmis sp. GSL018</name>
    <dbReference type="NCBI Taxonomy" id="582737"/>
    <lineage>
        <taxon>Eukaryota</taxon>
        <taxon>Viridiplantae</taxon>
        <taxon>Chlorophyta</taxon>
        <taxon>core chlorophytes</taxon>
        <taxon>Chlorodendrophyceae</taxon>
        <taxon>Chlorodendrales</taxon>
        <taxon>Chlorodendraceae</taxon>
        <taxon>Tetraselmis</taxon>
    </lineage>
</organism>
<gene>
    <name evidence="1" type="ORF">TSPGSL018_22879</name>
</gene>
<name>A0A061QW17_9CHLO</name>
<reference evidence="1" key="1">
    <citation type="submission" date="2014-05" db="EMBL/GenBank/DDBJ databases">
        <title>The transcriptome of the halophilic microalga Tetraselmis sp. GSL018 isolated from the Great Salt Lake, Utah.</title>
        <authorList>
            <person name="Jinkerson R.E."/>
            <person name="D'Adamo S."/>
            <person name="Posewitz M.C."/>
        </authorList>
    </citation>
    <scope>NUCLEOTIDE SEQUENCE</scope>
    <source>
        <strain evidence="1">GSL018</strain>
    </source>
</reference>
<feature type="non-terminal residue" evidence="1">
    <location>
        <position position="1"/>
    </location>
</feature>
<sequence length="90" mass="9843">LAISSNVFPKLVRPTNISPSCFVYDSSAVLRSNMTDQLQRLPGVAEMLSSSWVLNCPNHRDETSWVDIMSGPVGTWPCAATDLGNLFESL</sequence>
<proteinExistence type="predicted"/>
<dbReference type="EMBL" id="GBEZ01024378">
    <property type="protein sequence ID" value="JAC62610.1"/>
    <property type="molecule type" value="Transcribed_RNA"/>
</dbReference>
<evidence type="ECO:0000313" key="1">
    <source>
        <dbReference type="EMBL" id="JAC62610.1"/>
    </source>
</evidence>
<accession>A0A061QW17</accession>
<protein>
    <submittedName>
        <fullName evidence="1">Uncharacterized protein</fullName>
    </submittedName>
</protein>